<evidence type="ECO:0000256" key="8">
    <source>
        <dbReference type="ARBA" id="ARBA00023209"/>
    </source>
</evidence>
<evidence type="ECO:0000256" key="9">
    <source>
        <dbReference type="ARBA" id="ARBA00023264"/>
    </source>
</evidence>
<protein>
    <recommendedName>
        <fullName evidence="10">Glycerol-3-phosphate acyltransferase</fullName>
    </recommendedName>
    <alternativeName>
        <fullName evidence="10">Acyl-PO4 G3P acyltransferase</fullName>
    </alternativeName>
    <alternativeName>
        <fullName evidence="10">Acyl-phosphate--glycerol-3-phosphate acyltransferase</fullName>
    </alternativeName>
    <alternativeName>
        <fullName evidence="10">G3P acyltransferase</fullName>
        <shortName evidence="10">GPAT</shortName>
        <ecNumber evidence="10">2.3.1.275</ecNumber>
    </alternativeName>
    <alternativeName>
        <fullName evidence="10">Lysophosphatidic acid synthase</fullName>
        <shortName evidence="10">LPA synthase</shortName>
    </alternativeName>
</protein>
<dbReference type="PANTHER" id="PTHR30309:SF0">
    <property type="entry name" value="GLYCEROL-3-PHOSPHATE ACYLTRANSFERASE-RELATED"/>
    <property type="match status" value="1"/>
</dbReference>
<comment type="subunit">
    <text evidence="10">Probably interacts with PlsX.</text>
</comment>
<proteinExistence type="inferred from homology"/>
<accession>A0A078KV28</accession>
<comment type="similarity">
    <text evidence="10">Belongs to the PlsY family.</text>
</comment>
<comment type="pathway">
    <text evidence="10">Lipid metabolism; phospholipid metabolism.</text>
</comment>
<keyword evidence="1 10" id="KW-1003">Cell membrane</keyword>
<dbReference type="GO" id="GO:0008654">
    <property type="term" value="P:phospholipid biosynthetic process"/>
    <property type="evidence" value="ECO:0007669"/>
    <property type="project" value="UniProtKB-UniRule"/>
</dbReference>
<keyword evidence="4 10" id="KW-0812">Transmembrane</keyword>
<dbReference type="GO" id="GO:0043772">
    <property type="term" value="F:acyl-phosphate glycerol-3-phosphate acyltransferase activity"/>
    <property type="evidence" value="ECO:0007669"/>
    <property type="project" value="UniProtKB-UniRule"/>
</dbReference>
<feature type="transmembrane region" description="Helical" evidence="10">
    <location>
        <begin position="79"/>
        <end position="100"/>
    </location>
</feature>
<evidence type="ECO:0000256" key="5">
    <source>
        <dbReference type="ARBA" id="ARBA00022989"/>
    </source>
</evidence>
<evidence type="ECO:0000313" key="11">
    <source>
        <dbReference type="EMBL" id="CDZ24969.1"/>
    </source>
</evidence>
<evidence type="ECO:0000256" key="2">
    <source>
        <dbReference type="ARBA" id="ARBA00022516"/>
    </source>
</evidence>
<dbReference type="SMART" id="SM01207">
    <property type="entry name" value="G3P_acyltransf"/>
    <property type="match status" value="1"/>
</dbReference>
<dbReference type="EC" id="2.3.1.275" evidence="10"/>
<dbReference type="HOGENOM" id="CLU_081254_6_0_9"/>
<evidence type="ECO:0000256" key="7">
    <source>
        <dbReference type="ARBA" id="ARBA00023136"/>
    </source>
</evidence>
<organism evidence="11 12">
    <name type="scientific">[Clostridium] cellulosi</name>
    <dbReference type="NCBI Taxonomy" id="29343"/>
    <lineage>
        <taxon>Bacteria</taxon>
        <taxon>Bacillati</taxon>
        <taxon>Bacillota</taxon>
        <taxon>Clostridia</taxon>
        <taxon>Eubacteriales</taxon>
        <taxon>Oscillospiraceae</taxon>
        <taxon>Oscillospiraceae incertae sedis</taxon>
    </lineage>
</organism>
<feature type="transmembrane region" description="Helical" evidence="10">
    <location>
        <begin position="49"/>
        <end position="67"/>
    </location>
</feature>
<dbReference type="GO" id="GO:0005886">
    <property type="term" value="C:plasma membrane"/>
    <property type="evidence" value="ECO:0007669"/>
    <property type="project" value="UniProtKB-SubCell"/>
</dbReference>
<evidence type="ECO:0000256" key="6">
    <source>
        <dbReference type="ARBA" id="ARBA00023098"/>
    </source>
</evidence>
<keyword evidence="3 10" id="KW-0808">Transferase</keyword>
<feature type="transmembrane region" description="Helical" evidence="10">
    <location>
        <begin position="149"/>
        <end position="165"/>
    </location>
</feature>
<evidence type="ECO:0000256" key="1">
    <source>
        <dbReference type="ARBA" id="ARBA00022475"/>
    </source>
</evidence>
<dbReference type="STRING" id="29343.CCDG5_1872"/>
<reference evidence="12" key="1">
    <citation type="submission" date="2014-07" db="EMBL/GenBank/DDBJ databases">
        <authorList>
            <person name="Wibberg D."/>
        </authorList>
    </citation>
    <scope>NUCLEOTIDE SEQUENCE [LARGE SCALE GENOMIC DNA]</scope>
    <source>
        <strain evidence="12">DG5</strain>
    </source>
</reference>
<dbReference type="Pfam" id="PF02660">
    <property type="entry name" value="G3P_acyltransf"/>
    <property type="match status" value="1"/>
</dbReference>
<keyword evidence="2 10" id="KW-0444">Lipid biosynthesis</keyword>
<dbReference type="InterPro" id="IPR003811">
    <property type="entry name" value="G3P_acylTferase_PlsY"/>
</dbReference>
<keyword evidence="12" id="KW-1185">Reference proteome</keyword>
<dbReference type="PATRIC" id="fig|29343.3.peg.1967"/>
<feature type="transmembrane region" description="Helical" evidence="10">
    <location>
        <begin position="120"/>
        <end position="142"/>
    </location>
</feature>
<name>A0A078KV28_9FIRM</name>
<keyword evidence="7 10" id="KW-0472">Membrane</keyword>
<evidence type="ECO:0000256" key="3">
    <source>
        <dbReference type="ARBA" id="ARBA00022679"/>
    </source>
</evidence>
<comment type="subcellular location">
    <subcellularLocation>
        <location evidence="10">Cell membrane</location>
        <topology evidence="10">Multi-pass membrane protein</topology>
    </subcellularLocation>
</comment>
<feature type="transmembrane region" description="Helical" evidence="10">
    <location>
        <begin position="7"/>
        <end position="29"/>
    </location>
</feature>
<evidence type="ECO:0000256" key="4">
    <source>
        <dbReference type="ARBA" id="ARBA00022692"/>
    </source>
</evidence>
<dbReference type="PANTHER" id="PTHR30309">
    <property type="entry name" value="INNER MEMBRANE PROTEIN YGIH"/>
    <property type="match status" value="1"/>
</dbReference>
<dbReference type="AlphaFoldDB" id="A0A078KV28"/>
<comment type="catalytic activity">
    <reaction evidence="10">
        <text>an acyl phosphate + sn-glycerol 3-phosphate = a 1-acyl-sn-glycero-3-phosphate + phosphate</text>
        <dbReference type="Rhea" id="RHEA:34075"/>
        <dbReference type="ChEBI" id="CHEBI:43474"/>
        <dbReference type="ChEBI" id="CHEBI:57597"/>
        <dbReference type="ChEBI" id="CHEBI:57970"/>
        <dbReference type="ChEBI" id="CHEBI:59918"/>
        <dbReference type="EC" id="2.3.1.275"/>
    </reaction>
</comment>
<dbReference type="UniPathway" id="UPA00085"/>
<sequence length="219" mass="23815">MCRLTQCIIMTLAAFISGAVMYSYLIPLVLFRVNIVKISADKNPGCSNVIRSVGLVTGIVCMVLDVLKAFLPVFIAVKFIGLSGFYLVPVAAAPVLGHAFSPMLKFKGGKAVSTAYGVLLGLLPLTIFVIVPALFMAFFRFVVVIRPDSYGVAVSMAGVSAFALIFVPELWLKAIVIIISAVMIYKLLKHPDKGTFSIGTLHHIVKIEDKRLVFVKYET</sequence>
<comment type="function">
    <text evidence="10">Catalyzes the transfer of an acyl group from acyl-phosphate (acyl-PO(4)) to glycerol-3-phosphate (G3P) to form lysophosphatidic acid (LPA). This enzyme utilizes acyl-phosphate as fatty acyl donor, but not acyl-CoA or acyl-ACP.</text>
</comment>
<evidence type="ECO:0000256" key="10">
    <source>
        <dbReference type="HAMAP-Rule" id="MF_01043"/>
    </source>
</evidence>
<evidence type="ECO:0000313" key="12">
    <source>
        <dbReference type="Proteomes" id="UP000032431"/>
    </source>
</evidence>
<keyword evidence="5 10" id="KW-1133">Transmembrane helix</keyword>
<gene>
    <name evidence="10" type="primary">plsY</name>
    <name evidence="11" type="ORF">CCDG5_1872</name>
</gene>
<feature type="transmembrane region" description="Helical" evidence="10">
    <location>
        <begin position="171"/>
        <end position="188"/>
    </location>
</feature>
<keyword evidence="9 10" id="KW-1208">Phospholipid metabolism</keyword>
<dbReference type="KEGG" id="ccel:CCDG5_1872"/>
<keyword evidence="8 10" id="KW-0594">Phospholipid biosynthesis</keyword>
<dbReference type="EMBL" id="LM995447">
    <property type="protein sequence ID" value="CDZ24969.1"/>
    <property type="molecule type" value="Genomic_DNA"/>
</dbReference>
<keyword evidence="6 10" id="KW-0443">Lipid metabolism</keyword>
<dbReference type="Proteomes" id="UP000032431">
    <property type="component" value="Chromosome I"/>
</dbReference>
<dbReference type="OrthoDB" id="9777124at2"/>
<dbReference type="HAMAP" id="MF_01043">
    <property type="entry name" value="PlsY"/>
    <property type="match status" value="1"/>
</dbReference>